<dbReference type="Gene3D" id="3.30.70.20">
    <property type="match status" value="2"/>
</dbReference>
<dbReference type="PANTHER" id="PTHR43177">
    <property type="entry name" value="PROTEIN NRFC"/>
    <property type="match status" value="1"/>
</dbReference>
<dbReference type="STRING" id="471855.Shel_05070"/>
<dbReference type="GO" id="GO:0046872">
    <property type="term" value="F:metal ion binding"/>
    <property type="evidence" value="ECO:0007669"/>
    <property type="project" value="UniProtKB-KW"/>
</dbReference>
<keyword evidence="2" id="KW-0479">Metal-binding</keyword>
<evidence type="ECO:0000259" key="5">
    <source>
        <dbReference type="PROSITE" id="PS51379"/>
    </source>
</evidence>
<dbReference type="PROSITE" id="PS00198">
    <property type="entry name" value="4FE4S_FER_1"/>
    <property type="match status" value="1"/>
</dbReference>
<reference evidence="6 7" key="1">
    <citation type="journal article" date="2009" name="Stand. Genomic Sci.">
        <title>Complete genome sequence of Slackia heliotrinireducens type strain (RHS 1).</title>
        <authorList>
            <person name="Pukall R."/>
            <person name="Lapidus A."/>
            <person name="Nolan M."/>
            <person name="Copeland A."/>
            <person name="Glavina Del Rio T."/>
            <person name="Lucas S."/>
            <person name="Chen F."/>
            <person name="Tice H."/>
            <person name="Cheng J.F."/>
            <person name="Chertkov O."/>
            <person name="Bruce D."/>
            <person name="Goodwin L."/>
            <person name="Kuske C."/>
            <person name="Brettin T."/>
            <person name="Detter J.C."/>
            <person name="Han C."/>
            <person name="Pitluck S."/>
            <person name="Pati A."/>
            <person name="Mavrommatis K."/>
            <person name="Ivanova N."/>
            <person name="Ovchinnikova G."/>
            <person name="Chen A."/>
            <person name="Palaniappan K."/>
            <person name="Schneider S."/>
            <person name="Rohde M."/>
            <person name="Chain P."/>
            <person name="D'haeseleer P."/>
            <person name="Goker M."/>
            <person name="Bristow J."/>
            <person name="Eisen J.A."/>
            <person name="Markowitz V."/>
            <person name="Kyrpides N.C."/>
            <person name="Klenk H.P."/>
            <person name="Hugenholtz P."/>
        </authorList>
    </citation>
    <scope>NUCLEOTIDE SEQUENCE [LARGE SCALE GENOMIC DNA]</scope>
    <source>
        <strain evidence="7">ATCC 29202 / DSM 20476 / NCTC 11029 / RHS 1</strain>
    </source>
</reference>
<dbReference type="eggNOG" id="COG0437">
    <property type="taxonomic scope" value="Bacteria"/>
</dbReference>
<dbReference type="Pfam" id="PF13247">
    <property type="entry name" value="Fer4_11"/>
    <property type="match status" value="2"/>
</dbReference>
<dbReference type="InterPro" id="IPR017896">
    <property type="entry name" value="4Fe4S_Fe-S-bd"/>
</dbReference>
<evidence type="ECO:0000313" key="7">
    <source>
        <dbReference type="Proteomes" id="UP000002026"/>
    </source>
</evidence>
<gene>
    <name evidence="6" type="ordered locus">Shel_05070</name>
</gene>
<dbReference type="HOGENOM" id="CLU_043374_1_0_11"/>
<dbReference type="CDD" id="cd10551">
    <property type="entry name" value="PsrB"/>
    <property type="match status" value="1"/>
</dbReference>
<dbReference type="AlphaFoldDB" id="C7N346"/>
<keyword evidence="4" id="KW-0411">Iron-sulfur</keyword>
<proteinExistence type="predicted"/>
<dbReference type="KEGG" id="shi:Shel_05070"/>
<dbReference type="Proteomes" id="UP000002026">
    <property type="component" value="Chromosome"/>
</dbReference>
<dbReference type="EMBL" id="CP001684">
    <property type="protein sequence ID" value="ACV21567.1"/>
    <property type="molecule type" value="Genomic_DNA"/>
</dbReference>
<feature type="domain" description="4Fe-4S ferredoxin-type" evidence="5">
    <location>
        <begin position="4"/>
        <end position="32"/>
    </location>
</feature>
<feature type="domain" description="4Fe-4S ferredoxin-type" evidence="5">
    <location>
        <begin position="88"/>
        <end position="117"/>
    </location>
</feature>
<dbReference type="PROSITE" id="PS51379">
    <property type="entry name" value="4FE4S_FER_2"/>
    <property type="match status" value="3"/>
</dbReference>
<dbReference type="InterPro" id="IPR017900">
    <property type="entry name" value="4Fe4S_Fe_S_CS"/>
</dbReference>
<organism evidence="6 7">
    <name type="scientific">Slackia heliotrinireducens (strain ATCC 29202 / DSM 20476 / NCTC 11029 / RHS 1)</name>
    <name type="common">Peptococcus heliotrinreducens</name>
    <dbReference type="NCBI Taxonomy" id="471855"/>
    <lineage>
        <taxon>Bacteria</taxon>
        <taxon>Bacillati</taxon>
        <taxon>Actinomycetota</taxon>
        <taxon>Coriobacteriia</taxon>
        <taxon>Eggerthellales</taxon>
        <taxon>Eggerthellaceae</taxon>
        <taxon>Slackia</taxon>
    </lineage>
</organism>
<dbReference type="InterPro" id="IPR050954">
    <property type="entry name" value="ET_IronSulfur_Cluster-Binding"/>
</dbReference>
<sequence>MTRYGMVIDLARCMGCQTCAVYCKSANNLPKNVWYNRIDNEAGSYTDAAGGTTDEPAMAFRPVACQHCENPACEAVCPVGATQKLEDGVVIVDGELCIGCQSCIQACPYNVRTYLAEPPAWDIDVATGFADAPTHRENTVEKCSFCHQRLERDEEPACMVLCPARARIFGDLDDPDSAVSRAIAERENEQLMPEAGTNPSVFYLL</sequence>
<protein>
    <submittedName>
        <fullName evidence="6">Fe-S-cluster-containing hydrogenase subunit</fullName>
    </submittedName>
</protein>
<name>C7N346_SLAHD</name>
<evidence type="ECO:0000256" key="2">
    <source>
        <dbReference type="ARBA" id="ARBA00022723"/>
    </source>
</evidence>
<dbReference type="GO" id="GO:0051539">
    <property type="term" value="F:4 iron, 4 sulfur cluster binding"/>
    <property type="evidence" value="ECO:0007669"/>
    <property type="project" value="UniProtKB-KW"/>
</dbReference>
<keyword evidence="7" id="KW-1185">Reference proteome</keyword>
<dbReference type="SUPFAM" id="SSF54862">
    <property type="entry name" value="4Fe-4S ferredoxins"/>
    <property type="match status" value="1"/>
</dbReference>
<dbReference type="PANTHER" id="PTHR43177:SF3">
    <property type="entry name" value="PROTEIN NRFC HOMOLOG"/>
    <property type="match status" value="1"/>
</dbReference>
<dbReference type="RefSeq" id="WP_012797672.1">
    <property type="nucleotide sequence ID" value="NC_013165.1"/>
</dbReference>
<evidence type="ECO:0000256" key="4">
    <source>
        <dbReference type="ARBA" id="ARBA00023014"/>
    </source>
</evidence>
<keyword evidence="3" id="KW-0408">Iron</keyword>
<evidence type="ECO:0000256" key="1">
    <source>
        <dbReference type="ARBA" id="ARBA00022485"/>
    </source>
</evidence>
<evidence type="ECO:0000313" key="6">
    <source>
        <dbReference type="EMBL" id="ACV21567.1"/>
    </source>
</evidence>
<accession>C7N346</accession>
<keyword evidence="1" id="KW-0004">4Fe-4S</keyword>
<feature type="domain" description="4Fe-4S ferredoxin-type" evidence="5">
    <location>
        <begin position="56"/>
        <end position="87"/>
    </location>
</feature>
<evidence type="ECO:0000256" key="3">
    <source>
        <dbReference type="ARBA" id="ARBA00023004"/>
    </source>
</evidence>